<dbReference type="Proteomes" id="UP000054047">
    <property type="component" value="Unassembled WGS sequence"/>
</dbReference>
<sequence>MEMANTTPTETKTDSTINRLRSFKTMALLSLRIIEGDPAAEDPLVMAEAISGESQTISEEDVVSEVHEAVHLIVDGVGSTVEVDSREAISKEGEDEATGIETNTDASLL</sequence>
<gene>
    <name evidence="2" type="ORF">ANCDUO_10864</name>
</gene>
<feature type="compositionally biased region" description="Polar residues" evidence="1">
    <location>
        <begin position="100"/>
        <end position="109"/>
    </location>
</feature>
<accession>A0A0C2GPQ1</accession>
<keyword evidence="3" id="KW-1185">Reference proteome</keyword>
<evidence type="ECO:0000313" key="2">
    <source>
        <dbReference type="EMBL" id="KIH58921.1"/>
    </source>
</evidence>
<evidence type="ECO:0000256" key="1">
    <source>
        <dbReference type="SAM" id="MobiDB-lite"/>
    </source>
</evidence>
<dbReference type="AlphaFoldDB" id="A0A0C2GPQ1"/>
<protein>
    <submittedName>
        <fullName evidence="2">Uncharacterized protein</fullName>
    </submittedName>
</protein>
<reference evidence="2 3" key="1">
    <citation type="submission" date="2013-12" db="EMBL/GenBank/DDBJ databases">
        <title>Draft genome of the parsitic nematode Ancylostoma duodenale.</title>
        <authorList>
            <person name="Mitreva M."/>
        </authorList>
    </citation>
    <scope>NUCLEOTIDE SEQUENCE [LARGE SCALE GENOMIC DNA]</scope>
    <source>
        <strain evidence="2 3">Zhejiang</strain>
    </source>
</reference>
<name>A0A0C2GPQ1_9BILA</name>
<proteinExistence type="predicted"/>
<dbReference type="EMBL" id="KN732552">
    <property type="protein sequence ID" value="KIH58921.1"/>
    <property type="molecule type" value="Genomic_DNA"/>
</dbReference>
<evidence type="ECO:0000313" key="3">
    <source>
        <dbReference type="Proteomes" id="UP000054047"/>
    </source>
</evidence>
<feature type="region of interest" description="Disordered" evidence="1">
    <location>
        <begin position="87"/>
        <end position="109"/>
    </location>
</feature>
<organism evidence="2 3">
    <name type="scientific">Ancylostoma duodenale</name>
    <dbReference type="NCBI Taxonomy" id="51022"/>
    <lineage>
        <taxon>Eukaryota</taxon>
        <taxon>Metazoa</taxon>
        <taxon>Ecdysozoa</taxon>
        <taxon>Nematoda</taxon>
        <taxon>Chromadorea</taxon>
        <taxon>Rhabditida</taxon>
        <taxon>Rhabditina</taxon>
        <taxon>Rhabditomorpha</taxon>
        <taxon>Strongyloidea</taxon>
        <taxon>Ancylostomatidae</taxon>
        <taxon>Ancylostomatinae</taxon>
        <taxon>Ancylostoma</taxon>
    </lineage>
</organism>